<evidence type="ECO:0000256" key="14">
    <source>
        <dbReference type="SAM" id="MobiDB-lite"/>
    </source>
</evidence>
<keyword evidence="5 12" id="KW-0812">Transmembrane</keyword>
<comment type="pathway">
    <text evidence="3">Sphingolipid metabolism.</text>
</comment>
<keyword evidence="7 15" id="KW-1133">Transmembrane helix</keyword>
<dbReference type="OrthoDB" id="537032at2759"/>
<dbReference type="GO" id="GO:0050291">
    <property type="term" value="F:sphingosine N-acyltransferase activity"/>
    <property type="evidence" value="ECO:0007669"/>
    <property type="project" value="InterPro"/>
</dbReference>
<evidence type="ECO:0000256" key="3">
    <source>
        <dbReference type="ARBA" id="ARBA00004991"/>
    </source>
</evidence>
<reference evidence="18 19" key="1">
    <citation type="journal article" date="2013" name="Nature">
        <title>Insights into bilaterian evolution from three spiralian genomes.</title>
        <authorList>
            <person name="Simakov O."/>
            <person name="Marletaz F."/>
            <person name="Cho S.J."/>
            <person name="Edsinger-Gonzales E."/>
            <person name="Havlak P."/>
            <person name="Hellsten U."/>
            <person name="Kuo D.H."/>
            <person name="Larsson T."/>
            <person name="Lv J."/>
            <person name="Arendt D."/>
            <person name="Savage R."/>
            <person name="Osoegawa K."/>
            <person name="de Jong P."/>
            <person name="Grimwood J."/>
            <person name="Chapman J.A."/>
            <person name="Shapiro H."/>
            <person name="Aerts A."/>
            <person name="Otillar R.P."/>
            <person name="Terry A.Y."/>
            <person name="Boore J.L."/>
            <person name="Grigoriev I.V."/>
            <person name="Lindberg D.R."/>
            <person name="Seaver E.C."/>
            <person name="Weisblat D.A."/>
            <person name="Putnam N.H."/>
            <person name="Rokhsar D.S."/>
        </authorList>
    </citation>
    <scope>NUCLEOTIDE SEQUENCE [LARGE SCALE GENOMIC DNA]</scope>
</reference>
<feature type="transmembrane region" description="Helical" evidence="15">
    <location>
        <begin position="213"/>
        <end position="232"/>
    </location>
</feature>
<keyword evidence="9 12" id="KW-0472">Membrane</keyword>
<feature type="DNA-binding region" description="Homeobox" evidence="11">
    <location>
        <begin position="90"/>
        <end position="132"/>
    </location>
</feature>
<evidence type="ECO:0000256" key="2">
    <source>
        <dbReference type="ARBA" id="ARBA00004760"/>
    </source>
</evidence>
<keyword evidence="6" id="KW-0256">Endoplasmic reticulum</keyword>
<dbReference type="HOGENOM" id="CLU_028277_1_0_1"/>
<feature type="domain" description="TLC" evidence="17">
    <location>
        <begin position="134"/>
        <end position="328"/>
    </location>
</feature>
<keyword evidence="11 13" id="KW-0539">Nucleus</keyword>
<dbReference type="SMART" id="SM00724">
    <property type="entry name" value="TLC"/>
    <property type="match status" value="1"/>
</dbReference>
<evidence type="ECO:0000256" key="12">
    <source>
        <dbReference type="PROSITE-ProRule" id="PRU00205"/>
    </source>
</evidence>
<dbReference type="RefSeq" id="XP_009049507.1">
    <property type="nucleotide sequence ID" value="XM_009051259.1"/>
</dbReference>
<feature type="transmembrane region" description="Helical" evidence="15">
    <location>
        <begin position="43"/>
        <end position="60"/>
    </location>
</feature>
<comment type="subcellular location">
    <subcellularLocation>
        <location evidence="1">Endoplasmic reticulum membrane</location>
        <topology evidence="1">Multi-pass membrane protein</topology>
    </subcellularLocation>
    <subcellularLocation>
        <location evidence="11 13">Nucleus</location>
    </subcellularLocation>
</comment>
<dbReference type="SUPFAM" id="SSF46689">
    <property type="entry name" value="Homeodomain-like"/>
    <property type="match status" value="1"/>
</dbReference>
<name>V4B0Q5_LOTGI</name>
<dbReference type="PROSITE" id="PS50071">
    <property type="entry name" value="HOMEOBOX_2"/>
    <property type="match status" value="1"/>
</dbReference>
<evidence type="ECO:0000259" key="16">
    <source>
        <dbReference type="PROSITE" id="PS50071"/>
    </source>
</evidence>
<dbReference type="FunFam" id="1.10.10.60:FF:000020">
    <property type="entry name" value="Ceramide synthase 5"/>
    <property type="match status" value="1"/>
</dbReference>
<dbReference type="GO" id="GO:0005634">
    <property type="term" value="C:nucleus"/>
    <property type="evidence" value="ECO:0007669"/>
    <property type="project" value="UniProtKB-SubCell"/>
</dbReference>
<dbReference type="EMBL" id="KB200907">
    <property type="protein sequence ID" value="ESO99796.1"/>
    <property type="molecule type" value="Genomic_DNA"/>
</dbReference>
<gene>
    <name evidence="18" type="ORF">LOTGIDRAFT_226091</name>
</gene>
<dbReference type="SMART" id="SM00389">
    <property type="entry name" value="HOX"/>
    <property type="match status" value="1"/>
</dbReference>
<dbReference type="PIRSF" id="PIRSF005225">
    <property type="entry name" value="LAG1_LAC1"/>
    <property type="match status" value="1"/>
</dbReference>
<evidence type="ECO:0000313" key="19">
    <source>
        <dbReference type="Proteomes" id="UP000030746"/>
    </source>
</evidence>
<dbReference type="PANTHER" id="PTHR12560:SF0">
    <property type="entry name" value="LD18904P"/>
    <property type="match status" value="1"/>
</dbReference>
<accession>V4B0Q5</accession>
<feature type="transmembrane region" description="Helical" evidence="15">
    <location>
        <begin position="139"/>
        <end position="158"/>
    </location>
</feature>
<protein>
    <recommendedName>
        <fullName evidence="20">Homeobox domain-containing protein</fullName>
    </recommendedName>
</protein>
<evidence type="ECO:0000256" key="8">
    <source>
        <dbReference type="ARBA" id="ARBA00023098"/>
    </source>
</evidence>
<organism evidence="18 19">
    <name type="scientific">Lottia gigantea</name>
    <name type="common">Giant owl limpet</name>
    <dbReference type="NCBI Taxonomy" id="225164"/>
    <lineage>
        <taxon>Eukaryota</taxon>
        <taxon>Metazoa</taxon>
        <taxon>Spiralia</taxon>
        <taxon>Lophotrochozoa</taxon>
        <taxon>Mollusca</taxon>
        <taxon>Gastropoda</taxon>
        <taxon>Patellogastropoda</taxon>
        <taxon>Lottioidea</taxon>
        <taxon>Lottiidae</taxon>
        <taxon>Lottia</taxon>
    </lineage>
</organism>
<proteinExistence type="predicted"/>
<keyword evidence="19" id="KW-1185">Reference proteome</keyword>
<dbReference type="GO" id="GO:0003677">
    <property type="term" value="F:DNA binding"/>
    <property type="evidence" value="ECO:0007669"/>
    <property type="project" value="UniProtKB-UniRule"/>
</dbReference>
<evidence type="ECO:0000256" key="7">
    <source>
        <dbReference type="ARBA" id="ARBA00022989"/>
    </source>
</evidence>
<dbReference type="InterPro" id="IPR001356">
    <property type="entry name" value="HD"/>
</dbReference>
<evidence type="ECO:0000256" key="6">
    <source>
        <dbReference type="ARBA" id="ARBA00022824"/>
    </source>
</evidence>
<dbReference type="OMA" id="YYSMELY"/>
<feature type="compositionally biased region" description="Polar residues" evidence="14">
    <location>
        <begin position="370"/>
        <end position="379"/>
    </location>
</feature>
<dbReference type="InterPro" id="IPR006634">
    <property type="entry name" value="TLC-dom"/>
</dbReference>
<dbReference type="InterPro" id="IPR016439">
    <property type="entry name" value="Lag1/Lac1-like"/>
</dbReference>
<evidence type="ECO:0000256" key="11">
    <source>
        <dbReference type="PROSITE-ProRule" id="PRU00108"/>
    </source>
</evidence>
<dbReference type="KEGG" id="lgi:LOTGIDRAFT_226091"/>
<evidence type="ECO:0000256" key="4">
    <source>
        <dbReference type="ARBA" id="ARBA00022679"/>
    </source>
</evidence>
<dbReference type="UniPathway" id="UPA00222"/>
<comment type="catalytic activity">
    <reaction evidence="10">
        <text>sphinganine + octadecanoyl-CoA = N-(octadecanoyl)-sphinganine + CoA + H(+)</text>
        <dbReference type="Rhea" id="RHEA:36547"/>
        <dbReference type="ChEBI" id="CHEBI:15378"/>
        <dbReference type="ChEBI" id="CHEBI:57287"/>
        <dbReference type="ChEBI" id="CHEBI:57394"/>
        <dbReference type="ChEBI" id="CHEBI:57817"/>
        <dbReference type="ChEBI" id="CHEBI:67033"/>
    </reaction>
    <physiologicalReaction direction="left-to-right" evidence="10">
        <dbReference type="Rhea" id="RHEA:36548"/>
    </physiologicalReaction>
</comment>
<feature type="transmembrane region" description="Helical" evidence="15">
    <location>
        <begin position="297"/>
        <end position="324"/>
    </location>
</feature>
<keyword evidence="8" id="KW-0443">Lipid metabolism</keyword>
<dbReference type="STRING" id="225164.V4B0Q5"/>
<dbReference type="GO" id="GO:0046513">
    <property type="term" value="P:ceramide biosynthetic process"/>
    <property type="evidence" value="ECO:0007669"/>
    <property type="project" value="InterPro"/>
</dbReference>
<evidence type="ECO:0000256" key="10">
    <source>
        <dbReference type="ARBA" id="ARBA00049036"/>
    </source>
</evidence>
<dbReference type="CDD" id="cd00086">
    <property type="entry name" value="homeodomain"/>
    <property type="match status" value="1"/>
</dbReference>
<evidence type="ECO:0000256" key="15">
    <source>
        <dbReference type="SAM" id="Phobius"/>
    </source>
</evidence>
<dbReference type="CTD" id="20247331"/>
<comment type="pathway">
    <text evidence="2">Lipid metabolism; sphingolipid metabolism.</text>
</comment>
<evidence type="ECO:0000259" key="17">
    <source>
        <dbReference type="PROSITE" id="PS50922"/>
    </source>
</evidence>
<evidence type="ECO:0000313" key="18">
    <source>
        <dbReference type="EMBL" id="ESO99796.1"/>
    </source>
</evidence>
<dbReference type="Pfam" id="PF00046">
    <property type="entry name" value="Homeodomain"/>
    <property type="match status" value="1"/>
</dbReference>
<dbReference type="PANTHER" id="PTHR12560">
    <property type="entry name" value="LONGEVITY ASSURANCE FACTOR 1 LAG1"/>
    <property type="match status" value="1"/>
</dbReference>
<sequence>MAAVWEAVTTTFWSEWFWLPRHVSWEILKNEEDGIYRPQTGDIIIMAPLTVLLIVLRQLFERYIAKPMGRHFGLREEDSQKAPPNEKLESFYAKNKKPNDQNYLTLTKQTDLSRRQIERWFRQRRNQDRTKTLIKFSESSWRCVFYFVIFWYGVYVLYDEEFVWDRAELFRGWPHHHVSDELFWYYAVESAFYLSLVFTLFTDVKRKDFNEMIIHHICTLCLLFTSYSSNLIRIGSLVLAVHDVVDSSLEVSNFSILIDPVQSLYVIVVMRTLKIVKPVYLFYTPTRKMGYFDVIPIYWFINGMLIILQILHIFWSVIIFKVVISTLKSGQLERDARSNSDIELSDSNDPVAKLEGNMSHNGVNHEKRMTQANSNSNNH</sequence>
<feature type="transmembrane region" description="Helical" evidence="15">
    <location>
        <begin position="183"/>
        <end position="201"/>
    </location>
</feature>
<dbReference type="AlphaFoldDB" id="V4B0Q5"/>
<evidence type="ECO:0008006" key="20">
    <source>
        <dbReference type="Google" id="ProtNLM"/>
    </source>
</evidence>
<dbReference type="GO" id="GO:0005789">
    <property type="term" value="C:endoplasmic reticulum membrane"/>
    <property type="evidence" value="ECO:0007669"/>
    <property type="project" value="UniProtKB-SubCell"/>
</dbReference>
<feature type="domain" description="Homeobox" evidence="16">
    <location>
        <begin position="88"/>
        <end position="131"/>
    </location>
</feature>
<evidence type="ECO:0000256" key="5">
    <source>
        <dbReference type="ARBA" id="ARBA00022692"/>
    </source>
</evidence>
<dbReference type="PROSITE" id="PS50922">
    <property type="entry name" value="TLC"/>
    <property type="match status" value="1"/>
</dbReference>
<dbReference type="Proteomes" id="UP000030746">
    <property type="component" value="Unassembled WGS sequence"/>
</dbReference>
<dbReference type="InterPro" id="IPR009057">
    <property type="entry name" value="Homeodomain-like_sf"/>
</dbReference>
<evidence type="ECO:0000256" key="9">
    <source>
        <dbReference type="ARBA" id="ARBA00023136"/>
    </source>
</evidence>
<keyword evidence="4" id="KW-0808">Transferase</keyword>
<dbReference type="Pfam" id="PF03798">
    <property type="entry name" value="TRAM_LAG1_CLN8"/>
    <property type="match status" value="1"/>
</dbReference>
<dbReference type="GeneID" id="20247331"/>
<dbReference type="Gene3D" id="1.10.10.60">
    <property type="entry name" value="Homeodomain-like"/>
    <property type="match status" value="1"/>
</dbReference>
<keyword evidence="11 13" id="KW-0238">DNA-binding</keyword>
<keyword evidence="11 13" id="KW-0371">Homeobox</keyword>
<evidence type="ECO:0000256" key="1">
    <source>
        <dbReference type="ARBA" id="ARBA00004477"/>
    </source>
</evidence>
<feature type="region of interest" description="Disordered" evidence="14">
    <location>
        <begin position="338"/>
        <end position="379"/>
    </location>
</feature>
<evidence type="ECO:0000256" key="13">
    <source>
        <dbReference type="RuleBase" id="RU000682"/>
    </source>
</evidence>